<dbReference type="AlphaFoldDB" id="A0A090T4L9"/>
<proteinExistence type="predicted"/>
<name>A0A090T4L9_9VIBR</name>
<evidence type="ECO:0000313" key="2">
    <source>
        <dbReference type="Proteomes" id="UP000029224"/>
    </source>
</evidence>
<dbReference type="OrthoDB" id="5872876at2"/>
<accession>A0A090T4L9</accession>
<comment type="caution">
    <text evidence="1">The sequence shown here is derived from an EMBL/GenBank/DDBJ whole genome shotgun (WGS) entry which is preliminary data.</text>
</comment>
<dbReference type="EMBL" id="BBMT01000005">
    <property type="protein sequence ID" value="GAL34910.1"/>
    <property type="molecule type" value="Genomic_DNA"/>
</dbReference>
<dbReference type="Proteomes" id="UP000029224">
    <property type="component" value="Unassembled WGS sequence"/>
</dbReference>
<gene>
    <name evidence="1" type="ORF">JCM19240_4460</name>
</gene>
<protein>
    <submittedName>
        <fullName evidence="1">Uncharacterized protein</fullName>
    </submittedName>
</protein>
<reference evidence="1 2" key="2">
    <citation type="submission" date="2014-09" db="EMBL/GenBank/DDBJ databases">
        <authorList>
            <consortium name="NBRP consortium"/>
            <person name="Sawabe T."/>
            <person name="Meirelles P."/>
            <person name="Nakanishi M."/>
            <person name="Sayaka M."/>
            <person name="Hattori M."/>
            <person name="Ohkuma M."/>
        </authorList>
    </citation>
    <scope>NUCLEOTIDE SEQUENCE [LARGE SCALE GENOMIC DNA]</scope>
    <source>
        <strain evidence="1 2">JCM 19240</strain>
    </source>
</reference>
<sequence>MGNNQYNRETLTAGYWVLHNFHYGHVAEARCNLELVKSISIHKAPSADTINISLDLVAEHTEGPNKIELLLSDGQVIKLSDYVDYQCARGVTRLLRCLIPTTYAPSLVSESGFAIRIDNIEDRVDTQDASNIIDNAIRHAH</sequence>
<evidence type="ECO:0000313" key="1">
    <source>
        <dbReference type="EMBL" id="GAL34910.1"/>
    </source>
</evidence>
<organism evidence="1 2">
    <name type="scientific">Vibrio maritimus</name>
    <dbReference type="NCBI Taxonomy" id="990268"/>
    <lineage>
        <taxon>Bacteria</taxon>
        <taxon>Pseudomonadati</taxon>
        <taxon>Pseudomonadota</taxon>
        <taxon>Gammaproteobacteria</taxon>
        <taxon>Vibrionales</taxon>
        <taxon>Vibrionaceae</taxon>
        <taxon>Vibrio</taxon>
    </lineage>
</organism>
<keyword evidence="2" id="KW-1185">Reference proteome</keyword>
<reference evidence="1 2" key="1">
    <citation type="submission" date="2014-09" db="EMBL/GenBank/DDBJ databases">
        <title>Vibrio maritimus JCM 19240. (C210) whole genome shotgun sequence.</title>
        <authorList>
            <person name="Sawabe T."/>
            <person name="Meirelles P."/>
            <person name="Nakanishi M."/>
            <person name="Sayaka M."/>
            <person name="Hattori M."/>
            <person name="Ohkuma M."/>
        </authorList>
    </citation>
    <scope>NUCLEOTIDE SEQUENCE [LARGE SCALE GENOMIC DNA]</scope>
    <source>
        <strain evidence="1 2">JCM 19240</strain>
    </source>
</reference>